<sequence>MSIKTKCQCGVFATLMLFSMSGWSSDFEKQADSSESGASVLEAGITLLKSPGRSGSAKAASLLQPLADEGNSRAQLWLGRAYRDGLGGMEKDTRKSFQYFQEAGGREGMNPEAQLELGRAYMKGEGTDRNLIAAYMWTALSADKQGSWTSDAIVQRDDLLNRLTPAQREKAGELVEQLRSIYLKQP</sequence>
<dbReference type="SMART" id="SM00671">
    <property type="entry name" value="SEL1"/>
    <property type="match status" value="2"/>
</dbReference>
<dbReference type="PANTHER" id="PTHR11102:SF160">
    <property type="entry name" value="ERAD-ASSOCIATED E3 UBIQUITIN-PROTEIN LIGASE COMPONENT HRD3"/>
    <property type="match status" value="1"/>
</dbReference>
<reference evidence="2 3" key="1">
    <citation type="journal article" date="2016" name="Front. Microbiol.">
        <title>Genomic Insight into the Host-Endosymbiont Relationship of Endozoicomonas montiporae CL-33(T) with its Coral Host.</title>
        <authorList>
            <person name="Ding J.-Y."/>
            <person name="Shiu J.-H."/>
            <person name="Chen W.-M."/>
            <person name="Chiang Y.-R."/>
            <person name="Tang S.-L."/>
        </authorList>
    </citation>
    <scope>NUCLEOTIDE SEQUENCE [LARGE SCALE GENOMIC DNA]</scope>
    <source>
        <strain evidence="2 3">CL-33</strain>
    </source>
</reference>
<dbReference type="Proteomes" id="UP000071065">
    <property type="component" value="Chromosome"/>
</dbReference>
<dbReference type="OrthoDB" id="5321503at2"/>
<organism evidence="2 3">
    <name type="scientific">Endozoicomonas montiporae CL-33</name>
    <dbReference type="NCBI Taxonomy" id="570277"/>
    <lineage>
        <taxon>Bacteria</taxon>
        <taxon>Pseudomonadati</taxon>
        <taxon>Pseudomonadota</taxon>
        <taxon>Gammaproteobacteria</taxon>
        <taxon>Oceanospirillales</taxon>
        <taxon>Endozoicomonadaceae</taxon>
        <taxon>Endozoicomonas</taxon>
    </lineage>
</organism>
<evidence type="ECO:0000313" key="2">
    <source>
        <dbReference type="EMBL" id="AMO56094.1"/>
    </source>
</evidence>
<dbReference type="PATRIC" id="fig|570277.3.peg.2116"/>
<proteinExistence type="predicted"/>
<dbReference type="STRING" id="570277.EZMO1_1965"/>
<evidence type="ECO:0000256" key="1">
    <source>
        <dbReference type="SAM" id="SignalP"/>
    </source>
</evidence>
<gene>
    <name evidence="2" type="ORF">EZMO1_1965</name>
</gene>
<dbReference type="InterPro" id="IPR006597">
    <property type="entry name" value="Sel1-like"/>
</dbReference>
<dbReference type="AlphaFoldDB" id="A0A142BBG8"/>
<feature type="signal peptide" evidence="1">
    <location>
        <begin position="1"/>
        <end position="24"/>
    </location>
</feature>
<dbReference type="KEGG" id="emp:EZMO1_1965"/>
<dbReference type="InterPro" id="IPR011990">
    <property type="entry name" value="TPR-like_helical_dom_sf"/>
</dbReference>
<dbReference type="SUPFAM" id="SSF81901">
    <property type="entry name" value="HCP-like"/>
    <property type="match status" value="1"/>
</dbReference>
<dbReference type="Gene3D" id="1.25.40.10">
    <property type="entry name" value="Tetratricopeptide repeat domain"/>
    <property type="match status" value="1"/>
</dbReference>
<dbReference type="Pfam" id="PF08238">
    <property type="entry name" value="Sel1"/>
    <property type="match status" value="2"/>
</dbReference>
<dbReference type="EMBL" id="CP013251">
    <property type="protein sequence ID" value="AMO56094.1"/>
    <property type="molecule type" value="Genomic_DNA"/>
</dbReference>
<dbReference type="InterPro" id="IPR050767">
    <property type="entry name" value="Sel1_AlgK"/>
</dbReference>
<protein>
    <submittedName>
        <fullName evidence="2">Sel1 domain-containing protein repeat-containing protein</fullName>
    </submittedName>
</protein>
<evidence type="ECO:0000313" key="3">
    <source>
        <dbReference type="Proteomes" id="UP000071065"/>
    </source>
</evidence>
<keyword evidence="1" id="KW-0732">Signal</keyword>
<name>A0A142BBG8_9GAMM</name>
<feature type="chain" id="PRO_5007492853" evidence="1">
    <location>
        <begin position="25"/>
        <end position="186"/>
    </location>
</feature>
<accession>A0A142BBG8</accession>
<dbReference type="PANTHER" id="PTHR11102">
    <property type="entry name" value="SEL-1-LIKE PROTEIN"/>
    <property type="match status" value="1"/>
</dbReference>